<dbReference type="InParanoid" id="A0A3P7DNH6"/>
<reference evidence="1 2" key="1">
    <citation type="submission" date="2018-11" db="EMBL/GenBank/DDBJ databases">
        <authorList>
            <consortium name="Pathogen Informatics"/>
        </authorList>
    </citation>
    <scope>NUCLEOTIDE SEQUENCE [LARGE SCALE GENOMIC DNA]</scope>
</reference>
<name>A0A3P7DNH6_WUCBA</name>
<protein>
    <submittedName>
        <fullName evidence="1">Uncharacterized protein</fullName>
    </submittedName>
</protein>
<dbReference type="Proteomes" id="UP000270924">
    <property type="component" value="Unassembled WGS sequence"/>
</dbReference>
<proteinExistence type="predicted"/>
<accession>A0A3P7DNH6</accession>
<evidence type="ECO:0000313" key="2">
    <source>
        <dbReference type="Proteomes" id="UP000270924"/>
    </source>
</evidence>
<organism evidence="1 2">
    <name type="scientific">Wuchereria bancrofti</name>
    <dbReference type="NCBI Taxonomy" id="6293"/>
    <lineage>
        <taxon>Eukaryota</taxon>
        <taxon>Metazoa</taxon>
        <taxon>Ecdysozoa</taxon>
        <taxon>Nematoda</taxon>
        <taxon>Chromadorea</taxon>
        <taxon>Rhabditida</taxon>
        <taxon>Spirurina</taxon>
        <taxon>Spiruromorpha</taxon>
        <taxon>Filarioidea</taxon>
        <taxon>Onchocercidae</taxon>
        <taxon>Wuchereria</taxon>
    </lineage>
</organism>
<dbReference type="EMBL" id="UYWW01000397">
    <property type="protein sequence ID" value="VDM08356.1"/>
    <property type="molecule type" value="Genomic_DNA"/>
</dbReference>
<dbReference type="AlphaFoldDB" id="A0A3P7DNH6"/>
<evidence type="ECO:0000313" key="1">
    <source>
        <dbReference type="EMBL" id="VDM08356.1"/>
    </source>
</evidence>
<keyword evidence="2" id="KW-1185">Reference proteome</keyword>
<sequence>MDAKKITNFSMKDKYGHQSIFDISAHHMESSECSVVWMIMVYSLNSEGMS</sequence>
<gene>
    <name evidence="1" type="ORF">WBA_LOCUS1742</name>
</gene>